<evidence type="ECO:0000313" key="1">
    <source>
        <dbReference type="EMBL" id="MFD1631391.1"/>
    </source>
</evidence>
<gene>
    <name evidence="1" type="ORF">ACFSAH_16070</name>
</gene>
<dbReference type="RefSeq" id="WP_379663760.1">
    <property type="nucleotide sequence ID" value="NZ_JBHUDG010000047.1"/>
</dbReference>
<accession>A0ABW4IF42</accession>
<dbReference type="Proteomes" id="UP001597118">
    <property type="component" value="Unassembled WGS sequence"/>
</dbReference>
<proteinExistence type="predicted"/>
<dbReference type="EMBL" id="JBHUDG010000047">
    <property type="protein sequence ID" value="MFD1631391.1"/>
    <property type="molecule type" value="Genomic_DNA"/>
</dbReference>
<reference evidence="2" key="1">
    <citation type="journal article" date="2019" name="Int. J. Syst. Evol. Microbiol.">
        <title>The Global Catalogue of Microorganisms (GCM) 10K type strain sequencing project: providing services to taxonomists for standard genome sequencing and annotation.</title>
        <authorList>
            <consortium name="The Broad Institute Genomics Platform"/>
            <consortium name="The Broad Institute Genome Sequencing Center for Infectious Disease"/>
            <person name="Wu L."/>
            <person name="Ma J."/>
        </authorList>
    </citation>
    <scope>NUCLEOTIDE SEQUENCE [LARGE SCALE GENOMIC DNA]</scope>
    <source>
        <strain evidence="2">CCUG 53762</strain>
    </source>
</reference>
<evidence type="ECO:0008006" key="3">
    <source>
        <dbReference type="Google" id="ProtNLM"/>
    </source>
</evidence>
<dbReference type="Gene3D" id="2.60.40.2340">
    <property type="match status" value="1"/>
</dbReference>
<evidence type="ECO:0000313" key="2">
    <source>
        <dbReference type="Proteomes" id="UP001597118"/>
    </source>
</evidence>
<comment type="caution">
    <text evidence="1">The sequence shown here is derived from an EMBL/GenBank/DDBJ whole genome shotgun (WGS) entry which is preliminary data.</text>
</comment>
<organism evidence="1 2">
    <name type="scientific">Pseudopedobacter beijingensis</name>
    <dbReference type="NCBI Taxonomy" id="1207056"/>
    <lineage>
        <taxon>Bacteria</taxon>
        <taxon>Pseudomonadati</taxon>
        <taxon>Bacteroidota</taxon>
        <taxon>Sphingobacteriia</taxon>
        <taxon>Sphingobacteriales</taxon>
        <taxon>Sphingobacteriaceae</taxon>
        <taxon>Pseudopedobacter</taxon>
    </lineage>
</organism>
<protein>
    <recommendedName>
        <fullName evidence="3">DUF1735 domain-containing protein</fullName>
    </recommendedName>
</protein>
<name>A0ABW4IF42_9SPHI</name>
<keyword evidence="2" id="KW-1185">Reference proteome</keyword>
<dbReference type="PROSITE" id="PS51257">
    <property type="entry name" value="PROKAR_LIPOPROTEIN"/>
    <property type="match status" value="1"/>
</dbReference>
<sequence>MRIIFLSFCFAGLILSGSCTKDIDDYPKSNLRAITAFSFEPYHNNLNNIFTKHEGVIDQTNKVITVHLPSDAILTNLKPSIALSPWTTVSPGNLDYVDFTEDRVDFTVKAQSGKTAVYSVVRVLDYKYTKADLYSISFPEVMEGIAPLRRVFPNYNNNVSITITVSNTVPLNAILTDLELSPVARNSTVEISDNGSETNYRPFTFPGVVDYTVIFP</sequence>